<dbReference type="AlphaFoldDB" id="A0AAW0CFI2"/>
<keyword evidence="2" id="KW-1185">Reference proteome</keyword>
<gene>
    <name evidence="1" type="ORF">R3P38DRAFT_2903397</name>
</gene>
<sequence length="108" mass="11869">MQRNAPASRARHSPFIGTAIDVLGTIQVSTLADNTIDLSGVCLVDDIQITDGTNPKFQLLKHNWILCHQETIRLVSLLSTFAPIGQFYLDGGFPWCPGTVTIAPFWTI</sequence>
<reference evidence="1 2" key="1">
    <citation type="journal article" date="2024" name="J Genomics">
        <title>Draft genome sequencing and assembly of Favolaschia claudopus CIRM-BRFM 2984 isolated from oak limbs.</title>
        <authorList>
            <person name="Navarro D."/>
            <person name="Drula E."/>
            <person name="Chaduli D."/>
            <person name="Cazenave R."/>
            <person name="Ahrendt S."/>
            <person name="Wang J."/>
            <person name="Lipzen A."/>
            <person name="Daum C."/>
            <person name="Barry K."/>
            <person name="Grigoriev I.V."/>
            <person name="Favel A."/>
            <person name="Rosso M.N."/>
            <person name="Martin F."/>
        </authorList>
    </citation>
    <scope>NUCLEOTIDE SEQUENCE [LARGE SCALE GENOMIC DNA]</scope>
    <source>
        <strain evidence="1 2">CIRM-BRFM 2984</strain>
    </source>
</reference>
<protein>
    <submittedName>
        <fullName evidence="1">Uncharacterized protein</fullName>
    </submittedName>
</protein>
<evidence type="ECO:0000313" key="2">
    <source>
        <dbReference type="Proteomes" id="UP001362999"/>
    </source>
</evidence>
<name>A0AAW0CFI2_9AGAR</name>
<dbReference type="Proteomes" id="UP001362999">
    <property type="component" value="Unassembled WGS sequence"/>
</dbReference>
<accession>A0AAW0CFI2</accession>
<dbReference type="EMBL" id="JAWWNJ010000017">
    <property type="protein sequence ID" value="KAK7037909.1"/>
    <property type="molecule type" value="Genomic_DNA"/>
</dbReference>
<organism evidence="1 2">
    <name type="scientific">Favolaschia claudopus</name>
    <dbReference type="NCBI Taxonomy" id="2862362"/>
    <lineage>
        <taxon>Eukaryota</taxon>
        <taxon>Fungi</taxon>
        <taxon>Dikarya</taxon>
        <taxon>Basidiomycota</taxon>
        <taxon>Agaricomycotina</taxon>
        <taxon>Agaricomycetes</taxon>
        <taxon>Agaricomycetidae</taxon>
        <taxon>Agaricales</taxon>
        <taxon>Marasmiineae</taxon>
        <taxon>Mycenaceae</taxon>
        <taxon>Favolaschia</taxon>
    </lineage>
</organism>
<evidence type="ECO:0000313" key="1">
    <source>
        <dbReference type="EMBL" id="KAK7037909.1"/>
    </source>
</evidence>
<proteinExistence type="predicted"/>
<comment type="caution">
    <text evidence="1">The sequence shown here is derived from an EMBL/GenBank/DDBJ whole genome shotgun (WGS) entry which is preliminary data.</text>
</comment>